<evidence type="ECO:0000313" key="4">
    <source>
        <dbReference type="Proteomes" id="UP000179807"/>
    </source>
</evidence>
<gene>
    <name evidence="3" type="ORF">TRFO_26610</name>
</gene>
<dbReference type="VEuPathDB" id="TrichDB:TRFO_26610"/>
<name>A0A1J4K2C8_9EUKA</name>
<evidence type="ECO:0000256" key="1">
    <source>
        <dbReference type="SAM" id="MobiDB-lite"/>
    </source>
</evidence>
<dbReference type="EMBL" id="MLAK01000752">
    <property type="protein sequence ID" value="OHT05601.1"/>
    <property type="molecule type" value="Genomic_DNA"/>
</dbReference>
<evidence type="ECO:0000256" key="2">
    <source>
        <dbReference type="SAM" id="Phobius"/>
    </source>
</evidence>
<accession>A0A1J4K2C8</accession>
<keyword evidence="2" id="KW-0812">Transmembrane</keyword>
<protein>
    <submittedName>
        <fullName evidence="3">Uncharacterized protein</fullName>
    </submittedName>
</protein>
<keyword evidence="4" id="KW-1185">Reference proteome</keyword>
<feature type="region of interest" description="Disordered" evidence="1">
    <location>
        <begin position="1230"/>
        <end position="1275"/>
    </location>
</feature>
<dbReference type="RefSeq" id="XP_068358737.1">
    <property type="nucleotide sequence ID" value="XM_068505049.1"/>
</dbReference>
<evidence type="ECO:0000313" key="3">
    <source>
        <dbReference type="EMBL" id="OHT05601.1"/>
    </source>
</evidence>
<feature type="transmembrane region" description="Helical" evidence="2">
    <location>
        <begin position="7"/>
        <end position="33"/>
    </location>
</feature>
<keyword evidence="2" id="KW-0472">Membrane</keyword>
<dbReference type="GeneID" id="94839753"/>
<keyword evidence="2" id="KW-1133">Transmembrane helix</keyword>
<comment type="caution">
    <text evidence="3">The sequence shown here is derived from an EMBL/GenBank/DDBJ whole genome shotgun (WGS) entry which is preliminary data.</text>
</comment>
<sequence length="1421" mass="163702">MSFLLRILLFFLLFIVCYIVIRALYLYVIHIFLTRIFNSKVKFKSGHFFYSIQDILISNNDFEISCKLFKPSFGVHTSMQIKNLSMKNLNLSKLSEIYKIAKQIHEKTFPSRNFFRITLEINNIRCESDDFTLSMDNVKSLHANSLFSFDCDNFQYNDSKIELKINHYEHSIHFLSEFPSSIQIINPLIGINCGANLMSSEFIEFNAYSENTESIWRASSIFKNITLSFVNLPKSLYFETDYFIISIPSSLSISIIDHCAKLPSLDANNESKLFKVKMTNVELTKDKMSIDSVLGFTHVKFLQLLAYMKWFKYTTLVIKKLELLLNLEKGEQCDILILNYVEKENYIESDIKNFESYNKQNQNKQMTKSESENDFHGFGLALFKQDKHTENLGLNHHLFNLHNSDHDSDEIENNSDENEIKYFDSGFEASELETDENLSESINEPVNGKMKTCIEADEVKIELIAHRTSIASVYISKLNYQSYCNKNIIFYKNEMNCDASNEIEIDSLNIIYSNSDVFRLYLIEVFQGFGEKITTVNKRNISIISKLIRIDELILNTTLTAVDSDLSFILIGSNTFEECKKLLHNLFPKLIFDKSKTNTILNLEYELHFSSISYSNQFTYENCEFTGDLYLFFNGTILVPCGVVHVISEKAKLLYDKLESSTMWLISFDFNSLIAQIDDKELIFTAIKGEVSSFTFDYVVLNNAVMPKLNGSNFSDEINAIIFNFWNENLHLNLNYGSRTKKPTKSSMNNNIKNDLMNHERLNYENLNKNKKNTLKRGINSSINVFPGSHRNYDSSEQKTFPSSISQDLSFNLEAKPRNMKPNTNFNKIGFTRNTLRQSSHFDLEDMKHRPTQYNPFAPKPFSNTPKIQPIIRLPISTNQNETLIMSPQLTSDFVSDSLFDSHSEIFSSNHLLKLNNLNLNNYNHLHSILNENKNGHERVIQKLEGFKGEYFLNDGTSEFKIEKAVLGHHTFMNLTSKFIDHIPVTFEADQVEGPSTKFFYVFYSLKNKSFKAKNLTIDASVPLSSIYKANIDFNHAEIEQVMFGSVKIDNVTIDSIKQNQLRKLKSVFNITHDNINNNVTSHQGNETLIKCGKLSLKSDQLITSITDFTLAFSQEGARLDAKTIRNIIQSDINYLTIGEFLHPSRMNVYANKLIVKVKPISIDKITHKAVMTGFEFLYHNNDCVTLKIESSTVQLFDLVSKMGINSHKNSKSMKNSKKLLIFSIASDKDNSNETKHNSKTDNYDSKSDSKTENKVSTYDQEFNNESSKKKKMNKSKDNRFKFTSVFKNNTVITFNIDLNHVNIKGDSSSSKNFKYTFKPIFQKEVRGESPIVNSWTFKSISIFSYDVSLNFYDPSVPAFSKKNKTQLNIESQTVNDVTSTLPKILWEILNKQINLTINKLDAIYEQTYNSQSYNAALNVY</sequence>
<organism evidence="3 4">
    <name type="scientific">Tritrichomonas foetus</name>
    <dbReference type="NCBI Taxonomy" id="1144522"/>
    <lineage>
        <taxon>Eukaryota</taxon>
        <taxon>Metamonada</taxon>
        <taxon>Parabasalia</taxon>
        <taxon>Tritrichomonadida</taxon>
        <taxon>Tritrichomonadidae</taxon>
        <taxon>Tritrichomonas</taxon>
    </lineage>
</organism>
<proteinExistence type="predicted"/>
<dbReference type="Proteomes" id="UP000179807">
    <property type="component" value="Unassembled WGS sequence"/>
</dbReference>
<reference evidence="3" key="1">
    <citation type="submission" date="2016-10" db="EMBL/GenBank/DDBJ databases">
        <authorList>
            <person name="Benchimol M."/>
            <person name="Almeida L.G."/>
            <person name="Vasconcelos A.T."/>
            <person name="Perreira-Neves A."/>
            <person name="Rosa I.A."/>
            <person name="Tasca T."/>
            <person name="Bogo M.R."/>
            <person name="de Souza W."/>
        </authorList>
    </citation>
    <scope>NUCLEOTIDE SEQUENCE [LARGE SCALE GENOMIC DNA]</scope>
    <source>
        <strain evidence="3">K</strain>
    </source>
</reference>
<feature type="compositionally biased region" description="Basic and acidic residues" evidence="1">
    <location>
        <begin position="1230"/>
        <end position="1254"/>
    </location>
</feature>